<sequence>MDILLSPIILFFLLGAVAALIRSDLAVPEVVGKALALYLMAAIGLKGGVQVSETGFTQDLLVAGLAGVALSFLLPLPAFFCLTRFGRLGPVDAGAVSAHYGSVSVVTFVAGAEILTGGQMPPAGYMVAVLALMETPGILTGLWLAGRAGRTAPSSAAHAEGHLREALTNGSVVLLVGSFIVGLVVGSEGFAPVAPVFEGAFRGMLCLFLLDMGLVAARHLMRSRSLTPALIGLAIGFPLVNGTIGVAIGTLVGLDTGSAAALGVLAGSASYIAAPAAIRLALPSADIGLPLAMSLGITFPFNVLVGIPTFAALARWMA</sequence>
<proteinExistence type="predicted"/>
<feature type="transmembrane region" description="Helical" evidence="1">
    <location>
        <begin position="260"/>
        <end position="282"/>
    </location>
</feature>
<evidence type="ECO:0000313" key="2">
    <source>
        <dbReference type="EMBL" id="RUT32455.1"/>
    </source>
</evidence>
<organism evidence="2 3">
    <name type="scientific">Arsenicitalea aurantiaca</name>
    <dbReference type="NCBI Taxonomy" id="1783274"/>
    <lineage>
        <taxon>Bacteria</taxon>
        <taxon>Pseudomonadati</taxon>
        <taxon>Pseudomonadota</taxon>
        <taxon>Alphaproteobacteria</taxon>
        <taxon>Hyphomicrobiales</taxon>
        <taxon>Devosiaceae</taxon>
        <taxon>Arsenicitalea</taxon>
    </lineage>
</organism>
<keyword evidence="3" id="KW-1185">Reference proteome</keyword>
<feature type="transmembrane region" description="Helical" evidence="1">
    <location>
        <begin position="123"/>
        <end position="145"/>
    </location>
</feature>
<evidence type="ECO:0000313" key="3">
    <source>
        <dbReference type="Proteomes" id="UP000281547"/>
    </source>
</evidence>
<evidence type="ECO:0000256" key="1">
    <source>
        <dbReference type="SAM" id="Phobius"/>
    </source>
</evidence>
<keyword evidence="1" id="KW-0472">Membrane</keyword>
<gene>
    <name evidence="2" type="ORF">EMQ25_04675</name>
</gene>
<name>A0A433XEC3_9HYPH</name>
<keyword evidence="1" id="KW-0812">Transmembrane</keyword>
<accession>A0A433XEC3</accession>
<reference evidence="2 3" key="1">
    <citation type="journal article" date="2016" name="Int. J. Syst. Evol. Microbiol.">
        <title>Arsenicitalea aurantiaca gen. nov., sp. nov., a new member of the family Hyphomicrobiaceae, isolated from high-arsenic sediment.</title>
        <authorList>
            <person name="Mu Y."/>
            <person name="Zhou L."/>
            <person name="Zeng X.C."/>
            <person name="Liu L."/>
            <person name="Pan Y."/>
            <person name="Chen X."/>
            <person name="Wang J."/>
            <person name="Li S."/>
            <person name="Li W.J."/>
            <person name="Wang Y."/>
        </authorList>
    </citation>
    <scope>NUCLEOTIDE SEQUENCE [LARGE SCALE GENOMIC DNA]</scope>
    <source>
        <strain evidence="2 3">42-50</strain>
    </source>
</reference>
<protein>
    <submittedName>
        <fullName evidence="2">Sodium-dependent bicarbonate transport family permease</fullName>
    </submittedName>
</protein>
<dbReference type="Pfam" id="PF05982">
    <property type="entry name" value="Sbt_1"/>
    <property type="match status" value="1"/>
</dbReference>
<feature type="transmembrane region" description="Helical" evidence="1">
    <location>
        <begin position="94"/>
        <end position="117"/>
    </location>
</feature>
<dbReference type="EMBL" id="RZNJ01000002">
    <property type="protein sequence ID" value="RUT32455.1"/>
    <property type="molecule type" value="Genomic_DNA"/>
</dbReference>
<feature type="transmembrane region" description="Helical" evidence="1">
    <location>
        <begin position="289"/>
        <end position="314"/>
    </location>
</feature>
<dbReference type="PANTHER" id="PTHR40400:SF1">
    <property type="entry name" value="SLR1512 PROTEIN"/>
    <property type="match status" value="1"/>
</dbReference>
<dbReference type="OrthoDB" id="345121at2"/>
<feature type="transmembrane region" description="Helical" evidence="1">
    <location>
        <begin position="166"/>
        <end position="187"/>
    </location>
</feature>
<comment type="caution">
    <text evidence="2">The sequence shown here is derived from an EMBL/GenBank/DDBJ whole genome shotgun (WGS) entry which is preliminary data.</text>
</comment>
<feature type="transmembrane region" description="Helical" evidence="1">
    <location>
        <begin position="199"/>
        <end position="217"/>
    </location>
</feature>
<dbReference type="RefSeq" id="WP_127187412.1">
    <property type="nucleotide sequence ID" value="NZ_RZNJ01000002.1"/>
</dbReference>
<dbReference type="AlphaFoldDB" id="A0A433XEC3"/>
<dbReference type="PANTHER" id="PTHR40400">
    <property type="entry name" value="SLR1512 PROTEIN"/>
    <property type="match status" value="1"/>
</dbReference>
<keyword evidence="1" id="KW-1133">Transmembrane helix</keyword>
<dbReference type="InterPro" id="IPR010293">
    <property type="entry name" value="Sbt_1"/>
</dbReference>
<feature type="transmembrane region" description="Helical" evidence="1">
    <location>
        <begin position="229"/>
        <end position="254"/>
    </location>
</feature>
<feature type="transmembrane region" description="Helical" evidence="1">
    <location>
        <begin position="60"/>
        <end position="82"/>
    </location>
</feature>
<dbReference type="Proteomes" id="UP000281547">
    <property type="component" value="Unassembled WGS sequence"/>
</dbReference>